<dbReference type="InterPro" id="IPR001173">
    <property type="entry name" value="Glyco_trans_2-like"/>
</dbReference>
<protein>
    <submittedName>
        <fullName evidence="10">Glycosyltransferase</fullName>
    </submittedName>
</protein>
<gene>
    <name evidence="10" type="ORF">G3T37_12030</name>
</gene>
<dbReference type="SUPFAM" id="SSF53448">
    <property type="entry name" value="Nucleotide-diphospho-sugar transferases"/>
    <property type="match status" value="1"/>
</dbReference>
<organism evidence="10 11">
    <name type="scientific">Galbitalea soli</name>
    <dbReference type="NCBI Taxonomy" id="1268042"/>
    <lineage>
        <taxon>Bacteria</taxon>
        <taxon>Bacillati</taxon>
        <taxon>Actinomycetota</taxon>
        <taxon>Actinomycetes</taxon>
        <taxon>Micrococcales</taxon>
        <taxon>Microbacteriaceae</taxon>
        <taxon>Galbitalea</taxon>
    </lineage>
</organism>
<keyword evidence="6 8" id="KW-0472">Membrane</keyword>
<dbReference type="AlphaFoldDB" id="A0A7C9TT13"/>
<evidence type="ECO:0000313" key="10">
    <source>
        <dbReference type="EMBL" id="NEM92082.1"/>
    </source>
</evidence>
<keyword evidence="2" id="KW-0328">Glycosyltransferase</keyword>
<keyword evidence="11" id="KW-1185">Reference proteome</keyword>
<feature type="domain" description="Glycosyltransferase 2-like" evidence="9">
    <location>
        <begin position="213"/>
        <end position="419"/>
    </location>
</feature>
<feature type="transmembrane region" description="Helical" evidence="8">
    <location>
        <begin position="514"/>
        <end position="533"/>
    </location>
</feature>
<evidence type="ECO:0000256" key="7">
    <source>
        <dbReference type="SAM" id="MobiDB-lite"/>
    </source>
</evidence>
<dbReference type="PANTHER" id="PTHR43867">
    <property type="entry name" value="CELLULOSE SYNTHASE CATALYTIC SUBUNIT A [UDP-FORMING]"/>
    <property type="match status" value="1"/>
</dbReference>
<feature type="region of interest" description="Disordered" evidence="7">
    <location>
        <begin position="588"/>
        <end position="615"/>
    </location>
</feature>
<evidence type="ECO:0000256" key="1">
    <source>
        <dbReference type="ARBA" id="ARBA00004141"/>
    </source>
</evidence>
<dbReference type="Proteomes" id="UP000479756">
    <property type="component" value="Unassembled WGS sequence"/>
</dbReference>
<comment type="subcellular location">
    <subcellularLocation>
        <location evidence="1">Membrane</location>
        <topology evidence="1">Multi-pass membrane protein</topology>
    </subcellularLocation>
</comment>
<feature type="transmembrane region" description="Helical" evidence="8">
    <location>
        <begin position="406"/>
        <end position="429"/>
    </location>
</feature>
<proteinExistence type="predicted"/>
<evidence type="ECO:0000313" key="11">
    <source>
        <dbReference type="Proteomes" id="UP000479756"/>
    </source>
</evidence>
<evidence type="ECO:0000256" key="2">
    <source>
        <dbReference type="ARBA" id="ARBA00022676"/>
    </source>
</evidence>
<keyword evidence="3 10" id="KW-0808">Transferase</keyword>
<dbReference type="InterPro" id="IPR050321">
    <property type="entry name" value="Glycosyltr_2/OpgH_subfam"/>
</dbReference>
<evidence type="ECO:0000256" key="4">
    <source>
        <dbReference type="ARBA" id="ARBA00022692"/>
    </source>
</evidence>
<feature type="transmembrane region" description="Helical" evidence="8">
    <location>
        <begin position="373"/>
        <end position="394"/>
    </location>
</feature>
<comment type="caution">
    <text evidence="10">The sequence shown here is derived from an EMBL/GenBank/DDBJ whole genome shotgun (WGS) entry which is preliminary data.</text>
</comment>
<feature type="transmembrane region" description="Helical" evidence="8">
    <location>
        <begin position="66"/>
        <end position="87"/>
    </location>
</feature>
<dbReference type="InterPro" id="IPR029044">
    <property type="entry name" value="Nucleotide-diphossugar_trans"/>
</dbReference>
<feature type="transmembrane region" description="Helical" evidence="8">
    <location>
        <begin position="35"/>
        <end position="54"/>
    </location>
</feature>
<dbReference type="EMBL" id="JAAGWZ010000004">
    <property type="protein sequence ID" value="NEM92082.1"/>
    <property type="molecule type" value="Genomic_DNA"/>
</dbReference>
<accession>A0A7C9TT13</accession>
<dbReference type="Gene3D" id="3.90.550.10">
    <property type="entry name" value="Spore Coat Polysaccharide Biosynthesis Protein SpsA, Chain A"/>
    <property type="match status" value="1"/>
</dbReference>
<name>A0A7C9TT13_9MICO</name>
<dbReference type="GO" id="GO:0005886">
    <property type="term" value="C:plasma membrane"/>
    <property type="evidence" value="ECO:0007669"/>
    <property type="project" value="TreeGrafter"/>
</dbReference>
<evidence type="ECO:0000256" key="8">
    <source>
        <dbReference type="SAM" id="Phobius"/>
    </source>
</evidence>
<keyword evidence="4 8" id="KW-0812">Transmembrane</keyword>
<feature type="transmembrane region" description="Helical" evidence="8">
    <location>
        <begin position="441"/>
        <end position="461"/>
    </location>
</feature>
<reference evidence="10 11" key="1">
    <citation type="journal article" date="2014" name="Int. J. Syst. Evol. Microbiol.">
        <title>Description of Galbitalea soli gen. nov., sp. nov., and Frondihabitans sucicola sp. nov.</title>
        <authorList>
            <person name="Kim S.J."/>
            <person name="Lim J.M."/>
            <person name="Ahn J.H."/>
            <person name="Weon H.Y."/>
            <person name="Hamada M."/>
            <person name="Suzuki K."/>
            <person name="Ahn T.Y."/>
            <person name="Kwon S.W."/>
        </authorList>
    </citation>
    <scope>NUCLEOTIDE SEQUENCE [LARGE SCALE GENOMIC DNA]</scope>
    <source>
        <strain evidence="10 11">NBRC 108727</strain>
    </source>
</reference>
<dbReference type="PANTHER" id="PTHR43867:SF2">
    <property type="entry name" value="CELLULOSE SYNTHASE CATALYTIC SUBUNIT A [UDP-FORMING]"/>
    <property type="match status" value="1"/>
</dbReference>
<dbReference type="Pfam" id="PF13632">
    <property type="entry name" value="Glyco_trans_2_3"/>
    <property type="match status" value="1"/>
</dbReference>
<evidence type="ECO:0000256" key="5">
    <source>
        <dbReference type="ARBA" id="ARBA00022989"/>
    </source>
</evidence>
<evidence type="ECO:0000259" key="9">
    <source>
        <dbReference type="Pfam" id="PF13632"/>
    </source>
</evidence>
<evidence type="ECO:0000256" key="6">
    <source>
        <dbReference type="ARBA" id="ARBA00023136"/>
    </source>
</evidence>
<evidence type="ECO:0000256" key="3">
    <source>
        <dbReference type="ARBA" id="ARBA00022679"/>
    </source>
</evidence>
<dbReference type="CDD" id="cd06421">
    <property type="entry name" value="CESA_CelA_like"/>
    <property type="match status" value="1"/>
</dbReference>
<dbReference type="RefSeq" id="WP_163474150.1">
    <property type="nucleotide sequence ID" value="NZ_JAAGWZ010000004.1"/>
</dbReference>
<dbReference type="GO" id="GO:0016758">
    <property type="term" value="F:hexosyltransferase activity"/>
    <property type="evidence" value="ECO:0007669"/>
    <property type="project" value="TreeGrafter"/>
</dbReference>
<feature type="transmembrane region" description="Helical" evidence="8">
    <location>
        <begin position="482"/>
        <end position="502"/>
    </location>
</feature>
<keyword evidence="5 8" id="KW-1133">Transmembrane helix</keyword>
<sequence>MSTIGKERPYSGPRRGEVNPLARRVENSAVHSPTLFLFVIIATIGVLAYTAFLFNPSNRGDWLPYALVITAEVILVAQALVSMWTILSGGHDPRTFTFHHAQERLFDAEQVESNRLESSPRDWGMYLNDRIVGVDVFITVYGESLETIAKTASAALAMRGAHTTWVLDDGGSDAVRDLCADLGVRYVRRLTSNGAKAGNVNHGLTVSSGEFFAIFDADFVPHEDFLYETVPFFIDDNVAFVQTPQTYGNMHNLVSRGAGFMQSVFYRFIQPGRNRFNAAFCVGTNVIFRRTAIEEVGGMCTDSKSEDVWTSLRLHEKGWRSVYIPVTLAVGDAPETIEAYTKQQMRWASGGFEILMQRNPLSPRTKLTMDQRLQYFVTATHYLVGITPLLLLLVPPLEIYFDLRPVNLTVTWTTWLLFYLGFYGLQVLLAFHTMGSFRPETFIMAAVSFPIYIAAFVNVFAGKEQKWHVTGAKGKHSSPFNFIIPQVLTFAFLFLTSLVAVVKDYGHQTVTLATAWNVTNTVILGVFVVTAFHESHLARIAEKPRPTVYPTFGRNATLHTRRTAGTAAPAPAYRTPVAATPARAAAPTASALLQAMPAPSGPPVRRPAPAERIAS</sequence>